<sequence length="107" mass="11737">MVPGRKSYVGTLNIEISDLGDPAPVELLIGSDLVGKLFTVRRKELSSGLIASETLFGWTLMRKIPCEPENATAVSMLVNNSNLQQLWQSETLGITDPLEKKSSRYDG</sequence>
<evidence type="ECO:0008006" key="2">
    <source>
        <dbReference type="Google" id="ProtNLM"/>
    </source>
</evidence>
<proteinExistence type="predicted"/>
<dbReference type="EMBL" id="GEZM01097752">
    <property type="protein sequence ID" value="JAV54126.1"/>
    <property type="molecule type" value="Transcribed_RNA"/>
</dbReference>
<organism evidence="1">
    <name type="scientific">Photinus pyralis</name>
    <name type="common">Common eastern firefly</name>
    <name type="synonym">Lampyris pyralis</name>
    <dbReference type="NCBI Taxonomy" id="7054"/>
    <lineage>
        <taxon>Eukaryota</taxon>
        <taxon>Metazoa</taxon>
        <taxon>Ecdysozoa</taxon>
        <taxon>Arthropoda</taxon>
        <taxon>Hexapoda</taxon>
        <taxon>Insecta</taxon>
        <taxon>Pterygota</taxon>
        <taxon>Neoptera</taxon>
        <taxon>Endopterygota</taxon>
        <taxon>Coleoptera</taxon>
        <taxon>Polyphaga</taxon>
        <taxon>Elateriformia</taxon>
        <taxon>Elateroidea</taxon>
        <taxon>Lampyridae</taxon>
        <taxon>Lampyrinae</taxon>
        <taxon>Photinus</taxon>
    </lineage>
</organism>
<reference evidence="1" key="1">
    <citation type="journal article" date="2016" name="Sci. Rep.">
        <title>Molecular characterization of firefly nuptial gifts: a multi-omics approach sheds light on postcopulatory sexual selection.</title>
        <authorList>
            <person name="Al-Wathiqui N."/>
            <person name="Fallon T.R."/>
            <person name="South A."/>
            <person name="Weng J.K."/>
            <person name="Lewis S.M."/>
        </authorList>
    </citation>
    <scope>NUCLEOTIDE SEQUENCE</scope>
</reference>
<evidence type="ECO:0000313" key="1">
    <source>
        <dbReference type="EMBL" id="JAV54126.1"/>
    </source>
</evidence>
<accession>A0A1Y1K473</accession>
<dbReference type="AlphaFoldDB" id="A0A1Y1K473"/>
<name>A0A1Y1K473_PHOPY</name>
<protein>
    <recommendedName>
        <fullName evidence="2">Peptidase aspartic putative domain-containing protein</fullName>
    </recommendedName>
</protein>